<evidence type="ECO:0000313" key="3">
    <source>
        <dbReference type="Proteomes" id="UP000294530"/>
    </source>
</evidence>
<sequence>MNELDKITDVVRGLVRRNGVHRDMFRHGVRQVTFVVFKFLWSSNSYDTRNHYRAKQSIGLLVNFCCHKNIAAATCPNQFKSTPDDYLRYDQPYLKRRALIAKSKDIRSTKASRGRTAQHRPSRSKSSNFCRNRHEVRDSVSYIEAVKNIKVTNIDCNGVSGQALTYQFSK</sequence>
<dbReference type="EMBL" id="SHOA02000018">
    <property type="protein sequence ID" value="TDH73975.1"/>
    <property type="molecule type" value="Genomic_DNA"/>
</dbReference>
<dbReference type="GeneID" id="94352649"/>
<feature type="region of interest" description="Disordered" evidence="1">
    <location>
        <begin position="105"/>
        <end position="130"/>
    </location>
</feature>
<accession>A0A976NZV8</accession>
<name>A0A976NZV8_BRELC</name>
<gene>
    <name evidence="2" type="ORF">CCR75_008931</name>
</gene>
<feature type="compositionally biased region" description="Basic residues" evidence="1">
    <location>
        <begin position="110"/>
        <end position="123"/>
    </location>
</feature>
<dbReference type="KEGG" id="blac:94352649"/>
<dbReference type="RefSeq" id="XP_067823473.1">
    <property type="nucleotide sequence ID" value="XM_067966978.1"/>
</dbReference>
<dbReference type="AlphaFoldDB" id="A0A976NZV8"/>
<organism evidence="2 3">
    <name type="scientific">Bremia lactucae</name>
    <name type="common">Lettuce downy mildew</name>
    <dbReference type="NCBI Taxonomy" id="4779"/>
    <lineage>
        <taxon>Eukaryota</taxon>
        <taxon>Sar</taxon>
        <taxon>Stramenopiles</taxon>
        <taxon>Oomycota</taxon>
        <taxon>Peronosporomycetes</taxon>
        <taxon>Peronosporales</taxon>
        <taxon>Peronosporaceae</taxon>
        <taxon>Bremia</taxon>
    </lineage>
</organism>
<evidence type="ECO:0000313" key="2">
    <source>
        <dbReference type="EMBL" id="TDH73975.1"/>
    </source>
</evidence>
<protein>
    <submittedName>
        <fullName evidence="2">Uncharacterized protein</fullName>
    </submittedName>
</protein>
<reference evidence="2 3" key="1">
    <citation type="journal article" date="2021" name="Genome Biol.">
        <title>AFLAP: assembly-free linkage analysis pipeline using k-mers from genome sequencing data.</title>
        <authorList>
            <person name="Fletcher K."/>
            <person name="Zhang L."/>
            <person name="Gil J."/>
            <person name="Han R."/>
            <person name="Cavanaugh K."/>
            <person name="Michelmore R."/>
        </authorList>
    </citation>
    <scope>NUCLEOTIDE SEQUENCE [LARGE SCALE GENOMIC DNA]</scope>
    <source>
        <strain evidence="2 3">SF5</strain>
    </source>
</reference>
<comment type="caution">
    <text evidence="2">The sequence shown here is derived from an EMBL/GenBank/DDBJ whole genome shotgun (WGS) entry which is preliminary data.</text>
</comment>
<evidence type="ECO:0000256" key="1">
    <source>
        <dbReference type="SAM" id="MobiDB-lite"/>
    </source>
</evidence>
<proteinExistence type="predicted"/>
<keyword evidence="3" id="KW-1185">Reference proteome</keyword>
<dbReference type="Proteomes" id="UP000294530">
    <property type="component" value="Unassembled WGS sequence"/>
</dbReference>